<reference evidence="4" key="1">
    <citation type="submission" date="2015-06" db="EMBL/GenBank/DDBJ databases">
        <title>Comparative genomics of Burkholderia leaf nodule symbionts.</title>
        <authorList>
            <person name="Carlier A."/>
            <person name="Eberl L."/>
            <person name="Pinto-Carbo M."/>
        </authorList>
    </citation>
    <scope>NUCLEOTIDE SEQUENCE [LARGE SCALE GENOMIC DNA]</scope>
    <source>
        <strain evidence="4">UZHbot4</strain>
    </source>
</reference>
<sequence>MRAWPYPAIVAHRGGGKLAPENTLEAIEVGARLGLKMIEFDAKLSEDNVVFLLHDDDVDRTSNGHGAARSITYAQLASLDAGAWFGEEFTGARMPSFAQVHERCVALDLMANIEIKPCPGRDKETGTLVAQEAARLWADAPVAPLMSSFSFEALQAARDAAPHLPRGMRYDDVPDDWRAQTAALACVSLHANHRALDERLVGEIRDAGLRILAYTVNEPSRALARAMGRRCDLYGPHRHHRGEFFGRRGRLTGLKPSHAEGLAGGRQQHAGDQRQAADQRNGLPRLFVDVGVGAVECFAGALAEDRVGVVQTVAGAVEPLADLRAQCGGIGGGAGGQRVFEFAEQRAQFRTDIFRCVAAVTRHATCASRRAAPGISDGVSRIRQCVHGSLRRWMSRGLPAEIAGKNRGENP</sequence>
<dbReference type="PROSITE" id="PS51704">
    <property type="entry name" value="GP_PDE"/>
    <property type="match status" value="1"/>
</dbReference>
<comment type="caution">
    <text evidence="3">The sequence shown here is derived from an EMBL/GenBank/DDBJ whole genome shotgun (WGS) entry which is preliminary data.</text>
</comment>
<dbReference type="Pfam" id="PF03009">
    <property type="entry name" value="GDPD"/>
    <property type="match status" value="1"/>
</dbReference>
<dbReference type="Proteomes" id="UP000036959">
    <property type="component" value="Unassembled WGS sequence"/>
</dbReference>
<dbReference type="InterPro" id="IPR017946">
    <property type="entry name" value="PLC-like_Pdiesterase_TIM-brl"/>
</dbReference>
<dbReference type="PANTHER" id="PTHR46211">
    <property type="entry name" value="GLYCEROPHOSPHORYL DIESTER PHOSPHODIESTERASE"/>
    <property type="match status" value="1"/>
</dbReference>
<dbReference type="EC" id="3.1.4.46" evidence="3"/>
<dbReference type="PANTHER" id="PTHR46211:SF1">
    <property type="entry name" value="GLYCEROPHOSPHODIESTER PHOSPHODIESTERASE, CYTOPLASMIC"/>
    <property type="match status" value="1"/>
</dbReference>
<dbReference type="Gene3D" id="3.20.20.190">
    <property type="entry name" value="Phosphatidylinositol (PI) phosphodiesterase"/>
    <property type="match status" value="1"/>
</dbReference>
<dbReference type="AlphaFoldDB" id="A0A0L0MGE1"/>
<protein>
    <submittedName>
        <fullName evidence="3">Glycerophosphoryl diester phosphodiesterase</fullName>
        <ecNumber evidence="3">3.1.4.46</ecNumber>
    </submittedName>
</protein>
<feature type="region of interest" description="Disordered" evidence="1">
    <location>
        <begin position="256"/>
        <end position="277"/>
    </location>
</feature>
<name>A0A0L0MGE1_9BURK</name>
<evidence type="ECO:0000256" key="1">
    <source>
        <dbReference type="SAM" id="MobiDB-lite"/>
    </source>
</evidence>
<dbReference type="GO" id="GO:0006629">
    <property type="term" value="P:lipid metabolic process"/>
    <property type="evidence" value="ECO:0007669"/>
    <property type="project" value="InterPro"/>
</dbReference>
<proteinExistence type="predicted"/>
<dbReference type="SUPFAM" id="SSF51695">
    <property type="entry name" value="PLC-like phosphodiesterases"/>
    <property type="match status" value="1"/>
</dbReference>
<dbReference type="CDD" id="cd08562">
    <property type="entry name" value="GDPD_EcUgpQ_like"/>
    <property type="match status" value="1"/>
</dbReference>
<dbReference type="GO" id="GO:0008889">
    <property type="term" value="F:glycerophosphodiester phosphodiesterase activity"/>
    <property type="evidence" value="ECO:0007669"/>
    <property type="project" value="UniProtKB-EC"/>
</dbReference>
<dbReference type="NCBIfam" id="NF006989">
    <property type="entry name" value="PRK09454.1"/>
    <property type="match status" value="1"/>
</dbReference>
<organism evidence="3 4">
    <name type="scientific">Candidatus Burkholderia verschuerenii</name>
    <dbReference type="NCBI Taxonomy" id="242163"/>
    <lineage>
        <taxon>Bacteria</taxon>
        <taxon>Pseudomonadati</taxon>
        <taxon>Pseudomonadota</taxon>
        <taxon>Betaproteobacteria</taxon>
        <taxon>Burkholderiales</taxon>
        <taxon>Burkholderiaceae</taxon>
        <taxon>Burkholderia</taxon>
    </lineage>
</organism>
<evidence type="ECO:0000313" key="3">
    <source>
        <dbReference type="EMBL" id="KND61034.1"/>
    </source>
</evidence>
<feature type="domain" description="GP-PDE" evidence="2">
    <location>
        <begin position="7"/>
        <end position="246"/>
    </location>
</feature>
<evidence type="ECO:0000313" key="4">
    <source>
        <dbReference type="Proteomes" id="UP000036959"/>
    </source>
</evidence>
<accession>A0A0L0MGE1</accession>
<dbReference type="InterPro" id="IPR030395">
    <property type="entry name" value="GP_PDE_dom"/>
</dbReference>
<dbReference type="PATRIC" id="fig|242163.4.peg.4664"/>
<keyword evidence="4" id="KW-1185">Reference proteome</keyword>
<keyword evidence="3" id="KW-0378">Hydrolase</keyword>
<evidence type="ECO:0000259" key="2">
    <source>
        <dbReference type="PROSITE" id="PS51704"/>
    </source>
</evidence>
<dbReference type="EMBL" id="LFJJ01000035">
    <property type="protein sequence ID" value="KND61034.1"/>
    <property type="molecule type" value="Genomic_DNA"/>
</dbReference>
<gene>
    <name evidence="3" type="ORF">BVER_02814</name>
</gene>